<accession>A0A0L0V737</accession>
<evidence type="ECO:0000313" key="3">
    <source>
        <dbReference type="Proteomes" id="UP000054564"/>
    </source>
</evidence>
<dbReference type="Proteomes" id="UP000054564">
    <property type="component" value="Unassembled WGS sequence"/>
</dbReference>
<sequence>MEHQQRGGSWVVILNWSERGVGVLTGFDGLGVCGKTQAGSSWDQCKPGLVVTSNLTQVPIPYGARGLSRSSRSKLVEFLYFGYPVCSGRPCGAALRARTRRLVLGSPSPPKLENTRTGPSEHLVPPLKLLGEVRPCPRTARTNRNETASSLTSNRPWKV</sequence>
<keyword evidence="3" id="KW-1185">Reference proteome</keyword>
<organism evidence="2 3">
    <name type="scientific">Puccinia striiformis f. sp. tritici PST-78</name>
    <dbReference type="NCBI Taxonomy" id="1165861"/>
    <lineage>
        <taxon>Eukaryota</taxon>
        <taxon>Fungi</taxon>
        <taxon>Dikarya</taxon>
        <taxon>Basidiomycota</taxon>
        <taxon>Pucciniomycotina</taxon>
        <taxon>Pucciniomycetes</taxon>
        <taxon>Pucciniales</taxon>
        <taxon>Pucciniaceae</taxon>
        <taxon>Puccinia</taxon>
    </lineage>
</organism>
<proteinExistence type="predicted"/>
<evidence type="ECO:0000313" key="2">
    <source>
        <dbReference type="EMBL" id="KNE95125.1"/>
    </source>
</evidence>
<feature type="compositionally biased region" description="Polar residues" evidence="1">
    <location>
        <begin position="140"/>
        <end position="159"/>
    </location>
</feature>
<gene>
    <name evidence="2" type="ORF">PSTG_11602</name>
</gene>
<evidence type="ECO:0000256" key="1">
    <source>
        <dbReference type="SAM" id="MobiDB-lite"/>
    </source>
</evidence>
<name>A0A0L0V737_9BASI</name>
<dbReference type="EMBL" id="AJIL01000103">
    <property type="protein sequence ID" value="KNE95125.1"/>
    <property type="molecule type" value="Genomic_DNA"/>
</dbReference>
<comment type="caution">
    <text evidence="2">The sequence shown here is derived from an EMBL/GenBank/DDBJ whole genome shotgun (WGS) entry which is preliminary data.</text>
</comment>
<reference evidence="3" key="1">
    <citation type="submission" date="2014-03" db="EMBL/GenBank/DDBJ databases">
        <title>The Genome Sequence of Puccinia striiformis f. sp. tritici PST-78.</title>
        <authorList>
            <consortium name="The Broad Institute Genome Sequencing Platform"/>
            <person name="Cuomo C."/>
            <person name="Hulbert S."/>
            <person name="Chen X."/>
            <person name="Walker B."/>
            <person name="Young S.K."/>
            <person name="Zeng Q."/>
            <person name="Gargeya S."/>
            <person name="Fitzgerald M."/>
            <person name="Haas B."/>
            <person name="Abouelleil A."/>
            <person name="Alvarado L."/>
            <person name="Arachchi H.M."/>
            <person name="Berlin A.M."/>
            <person name="Chapman S.B."/>
            <person name="Goldberg J."/>
            <person name="Griggs A."/>
            <person name="Gujja S."/>
            <person name="Hansen M."/>
            <person name="Howarth C."/>
            <person name="Imamovic A."/>
            <person name="Larimer J."/>
            <person name="McCowan C."/>
            <person name="Montmayeur A."/>
            <person name="Murphy C."/>
            <person name="Neiman D."/>
            <person name="Pearson M."/>
            <person name="Priest M."/>
            <person name="Roberts A."/>
            <person name="Saif S."/>
            <person name="Shea T."/>
            <person name="Sisk P."/>
            <person name="Sykes S."/>
            <person name="Wortman J."/>
            <person name="Nusbaum C."/>
            <person name="Birren B."/>
        </authorList>
    </citation>
    <scope>NUCLEOTIDE SEQUENCE [LARGE SCALE GENOMIC DNA]</scope>
    <source>
        <strain evidence="3">race PST-78</strain>
    </source>
</reference>
<protein>
    <submittedName>
        <fullName evidence="2">Uncharacterized protein</fullName>
    </submittedName>
</protein>
<feature type="region of interest" description="Disordered" evidence="1">
    <location>
        <begin position="136"/>
        <end position="159"/>
    </location>
</feature>
<dbReference type="AlphaFoldDB" id="A0A0L0V737"/>